<name>A0A5C6RRK2_9BACT</name>
<comment type="caution">
    <text evidence="1">The sequence shown here is derived from an EMBL/GenBank/DDBJ whole genome shotgun (WGS) entry which is preliminary data.</text>
</comment>
<proteinExistence type="predicted"/>
<reference evidence="1 2" key="1">
    <citation type="submission" date="2019-08" db="EMBL/GenBank/DDBJ databases">
        <title>Genome of Phaeodactylibacter luteus.</title>
        <authorList>
            <person name="Bowman J.P."/>
        </authorList>
    </citation>
    <scope>NUCLEOTIDE SEQUENCE [LARGE SCALE GENOMIC DNA]</scope>
    <source>
        <strain evidence="1 2">KCTC 42180</strain>
    </source>
</reference>
<dbReference type="InterPro" id="IPR025345">
    <property type="entry name" value="DUF4249"/>
</dbReference>
<organism evidence="1 2">
    <name type="scientific">Phaeodactylibacter luteus</name>
    <dbReference type="NCBI Taxonomy" id="1564516"/>
    <lineage>
        <taxon>Bacteria</taxon>
        <taxon>Pseudomonadati</taxon>
        <taxon>Bacteroidota</taxon>
        <taxon>Saprospiria</taxon>
        <taxon>Saprospirales</taxon>
        <taxon>Haliscomenobacteraceae</taxon>
        <taxon>Phaeodactylibacter</taxon>
    </lineage>
</organism>
<accession>A0A5C6RRK2</accession>
<sequence length="308" mass="33815">MKNFGFALLLLLFWGCEKEFLPDVANVEPALVVEGYIEAGSEPRPAFVVLSKALPFFSEFNADDFSGNFIRGAEVRVSDGQDTVTLTEVCLEDLTPVQKSAAGELLGLNLDSIGFNFCAYLDLGLQLPGQAGKTYTLWVEAPPFRAQAVTTIPLHVPIDSLRFRENPGEPVDTLAQLVGYIQDPPSVANFYRYQVGINGGAIASPAASVVDDRLFDGDLVEFPLLRPQPRGETEFDFSTFGLYETGDTVTVKWITLDEAHYNFWNTVEFNTANQGPFSSYTLIESNVEGGFGIWGGLSASYYTLEVKK</sequence>
<dbReference type="RefSeq" id="WP_147166675.1">
    <property type="nucleotide sequence ID" value="NZ_VOOR01000010.1"/>
</dbReference>
<dbReference type="OrthoDB" id="647456at2"/>
<evidence type="ECO:0000313" key="1">
    <source>
        <dbReference type="EMBL" id="TXB64908.1"/>
    </source>
</evidence>
<protein>
    <submittedName>
        <fullName evidence="1">DUF4249 domain-containing protein</fullName>
    </submittedName>
</protein>
<dbReference type="Proteomes" id="UP000321580">
    <property type="component" value="Unassembled WGS sequence"/>
</dbReference>
<keyword evidence="2" id="KW-1185">Reference proteome</keyword>
<dbReference type="AlphaFoldDB" id="A0A5C6RRK2"/>
<dbReference type="Pfam" id="PF14054">
    <property type="entry name" value="DUF4249"/>
    <property type="match status" value="1"/>
</dbReference>
<dbReference type="EMBL" id="VOOR01000010">
    <property type="protein sequence ID" value="TXB64908.1"/>
    <property type="molecule type" value="Genomic_DNA"/>
</dbReference>
<evidence type="ECO:0000313" key="2">
    <source>
        <dbReference type="Proteomes" id="UP000321580"/>
    </source>
</evidence>
<gene>
    <name evidence="1" type="ORF">FRY97_06700</name>
</gene>